<dbReference type="PANTHER" id="PTHR37984:SF5">
    <property type="entry name" value="PROTEIN NYNRIN-LIKE"/>
    <property type="match status" value="1"/>
</dbReference>
<sequence length="105" mass="12025">MTNVKGCVGFASYYRRFVKNFASISTHLTKLTQKEVHFEWSVKYEESFQKLKDLLTTSSILTLSVEGKSFIVYCNVSHLGLGVMLMLEKNIITYVSKQLIVHGRN</sequence>
<accession>A0AAF0ZWY0</accession>
<organism evidence="3 4">
    <name type="scientific">Solanum verrucosum</name>
    <dbReference type="NCBI Taxonomy" id="315347"/>
    <lineage>
        <taxon>Eukaryota</taxon>
        <taxon>Viridiplantae</taxon>
        <taxon>Streptophyta</taxon>
        <taxon>Embryophyta</taxon>
        <taxon>Tracheophyta</taxon>
        <taxon>Spermatophyta</taxon>
        <taxon>Magnoliopsida</taxon>
        <taxon>eudicotyledons</taxon>
        <taxon>Gunneridae</taxon>
        <taxon>Pentapetalae</taxon>
        <taxon>asterids</taxon>
        <taxon>lamiids</taxon>
        <taxon>Solanales</taxon>
        <taxon>Solanaceae</taxon>
        <taxon>Solanoideae</taxon>
        <taxon>Solaneae</taxon>
        <taxon>Solanum</taxon>
    </lineage>
</organism>
<dbReference type="EMBL" id="CP133622">
    <property type="protein sequence ID" value="WMV55487.1"/>
    <property type="molecule type" value="Genomic_DNA"/>
</dbReference>
<dbReference type="GO" id="GO:0003824">
    <property type="term" value="F:catalytic activity"/>
    <property type="evidence" value="ECO:0007669"/>
    <property type="project" value="UniProtKB-KW"/>
</dbReference>
<keyword evidence="1" id="KW-0511">Multifunctional enzyme</keyword>
<protein>
    <recommendedName>
        <fullName evidence="2">Reverse transcriptase/retrotransposon-derived protein RNase H-like domain-containing protein</fullName>
    </recommendedName>
</protein>
<dbReference type="InterPro" id="IPR043128">
    <property type="entry name" value="Rev_trsase/Diguanyl_cyclase"/>
</dbReference>
<dbReference type="InterPro" id="IPR043502">
    <property type="entry name" value="DNA/RNA_pol_sf"/>
</dbReference>
<evidence type="ECO:0000313" key="3">
    <source>
        <dbReference type="EMBL" id="WMV55487.1"/>
    </source>
</evidence>
<evidence type="ECO:0000313" key="4">
    <source>
        <dbReference type="Proteomes" id="UP001234989"/>
    </source>
</evidence>
<dbReference type="Gene3D" id="3.30.70.270">
    <property type="match status" value="1"/>
</dbReference>
<gene>
    <name evidence="3" type="ORF">MTR67_048872</name>
</gene>
<dbReference type="Proteomes" id="UP001234989">
    <property type="component" value="Chromosome 11"/>
</dbReference>
<keyword evidence="4" id="KW-1185">Reference proteome</keyword>
<reference evidence="3" key="1">
    <citation type="submission" date="2023-08" db="EMBL/GenBank/DDBJ databases">
        <title>A de novo genome assembly of Solanum verrucosum Schlechtendal, a Mexican diploid species geographically isolated from the other diploid A-genome species in potato relatives.</title>
        <authorList>
            <person name="Hosaka K."/>
        </authorList>
    </citation>
    <scope>NUCLEOTIDE SEQUENCE</scope>
    <source>
        <tissue evidence="3">Young leaves</tissue>
    </source>
</reference>
<name>A0AAF0ZWY0_SOLVR</name>
<dbReference type="Pfam" id="PF17919">
    <property type="entry name" value="RT_RNaseH_2"/>
    <property type="match status" value="1"/>
</dbReference>
<evidence type="ECO:0000259" key="2">
    <source>
        <dbReference type="Pfam" id="PF17919"/>
    </source>
</evidence>
<dbReference type="InterPro" id="IPR050951">
    <property type="entry name" value="Retrovirus_Pol_polyprotein"/>
</dbReference>
<dbReference type="FunFam" id="3.30.70.270:FF:000020">
    <property type="entry name" value="Transposon Tf2-6 polyprotein-like Protein"/>
    <property type="match status" value="1"/>
</dbReference>
<dbReference type="AlphaFoldDB" id="A0AAF0ZWY0"/>
<dbReference type="InterPro" id="IPR041577">
    <property type="entry name" value="RT_RNaseH_2"/>
</dbReference>
<dbReference type="PANTHER" id="PTHR37984">
    <property type="entry name" value="PROTEIN CBG26694"/>
    <property type="match status" value="1"/>
</dbReference>
<dbReference type="SUPFAM" id="SSF56672">
    <property type="entry name" value="DNA/RNA polymerases"/>
    <property type="match status" value="1"/>
</dbReference>
<proteinExistence type="predicted"/>
<feature type="domain" description="Reverse transcriptase/retrotransposon-derived protein RNase H-like" evidence="2">
    <location>
        <begin position="40"/>
        <end position="99"/>
    </location>
</feature>
<evidence type="ECO:0000256" key="1">
    <source>
        <dbReference type="ARBA" id="ARBA00023268"/>
    </source>
</evidence>